<dbReference type="RefSeq" id="XP_023933791.2">
    <property type="nucleotide sequence ID" value="XM_024078023.2"/>
</dbReference>
<evidence type="ECO:0000256" key="1">
    <source>
        <dbReference type="SAM" id="SignalP"/>
    </source>
</evidence>
<dbReference type="Proteomes" id="UP001652582">
    <property type="component" value="Chromosome 12"/>
</dbReference>
<evidence type="ECO:0000313" key="2">
    <source>
        <dbReference type="Proteomes" id="UP001652582"/>
    </source>
</evidence>
<dbReference type="KEGG" id="bany:112042849"/>
<feature type="chain" id="PRO_5047118204" evidence="1">
    <location>
        <begin position="20"/>
        <end position="185"/>
    </location>
</feature>
<name>A0A6J1MTH8_BICAN</name>
<gene>
    <name evidence="3" type="primary">LOC112042849</name>
</gene>
<protein>
    <submittedName>
        <fullName evidence="3">Uncharacterized protein LOC112042849</fullName>
    </submittedName>
</protein>
<feature type="signal peptide" evidence="1">
    <location>
        <begin position="1"/>
        <end position="19"/>
    </location>
</feature>
<organism evidence="2 3">
    <name type="scientific">Bicyclus anynana</name>
    <name type="common">Squinting bush brown butterfly</name>
    <dbReference type="NCBI Taxonomy" id="110368"/>
    <lineage>
        <taxon>Eukaryota</taxon>
        <taxon>Metazoa</taxon>
        <taxon>Ecdysozoa</taxon>
        <taxon>Arthropoda</taxon>
        <taxon>Hexapoda</taxon>
        <taxon>Insecta</taxon>
        <taxon>Pterygota</taxon>
        <taxon>Neoptera</taxon>
        <taxon>Endopterygota</taxon>
        <taxon>Lepidoptera</taxon>
        <taxon>Glossata</taxon>
        <taxon>Ditrysia</taxon>
        <taxon>Papilionoidea</taxon>
        <taxon>Nymphalidae</taxon>
        <taxon>Satyrinae</taxon>
        <taxon>Satyrini</taxon>
        <taxon>Mycalesina</taxon>
        <taxon>Bicyclus</taxon>
    </lineage>
</organism>
<keyword evidence="2" id="KW-1185">Reference proteome</keyword>
<sequence>MTSLYVITLGLLHLLTVELAPSPLNNRFAASHIGLDGLKVPILDNRFNLEDKRQNWGILINGSMYDEKEVVNDGYRPISIPRLSTIKPQLQLQAENVEKAPEININFKAKRNLKTTPEVNNVSKVDDASKTTLPCDIARIKCCFDKTDLDNCYKASECLKLEVTSADLCNTRALQESIRKVLNWL</sequence>
<dbReference type="GeneID" id="112042849"/>
<proteinExistence type="predicted"/>
<reference evidence="3" key="1">
    <citation type="submission" date="2025-08" db="UniProtKB">
        <authorList>
            <consortium name="RefSeq"/>
        </authorList>
    </citation>
    <scope>IDENTIFICATION</scope>
</reference>
<dbReference type="OrthoDB" id="7474469at2759"/>
<dbReference type="AlphaFoldDB" id="A0A6J1MTH8"/>
<evidence type="ECO:0000313" key="3">
    <source>
        <dbReference type="RefSeq" id="XP_023933791.2"/>
    </source>
</evidence>
<keyword evidence="1" id="KW-0732">Signal</keyword>
<accession>A0A6J1MTH8</accession>